<evidence type="ECO:0000256" key="5">
    <source>
        <dbReference type="ARBA" id="ARBA00022618"/>
    </source>
</evidence>
<evidence type="ECO:0000256" key="6">
    <source>
        <dbReference type="ARBA" id="ARBA00023054"/>
    </source>
</evidence>
<gene>
    <name evidence="11" type="ORF">JD78_01590</name>
</gene>
<evidence type="ECO:0000256" key="3">
    <source>
        <dbReference type="ARBA" id="ARBA00018787"/>
    </source>
</evidence>
<organism evidence="11 12">
    <name type="scientific">Modestobacter roseus</name>
    <dbReference type="NCBI Taxonomy" id="1181884"/>
    <lineage>
        <taxon>Bacteria</taxon>
        <taxon>Bacillati</taxon>
        <taxon>Actinomycetota</taxon>
        <taxon>Actinomycetes</taxon>
        <taxon>Geodermatophilales</taxon>
        <taxon>Geodermatophilaceae</taxon>
        <taxon>Modestobacter</taxon>
    </lineage>
</organism>
<dbReference type="OrthoDB" id="4210347at2"/>
<keyword evidence="5" id="KW-0132">Cell division</keyword>
<proteinExistence type="inferred from homology"/>
<comment type="subcellular location">
    <subcellularLocation>
        <location evidence="1">Cytoplasm</location>
    </subcellularLocation>
</comment>
<dbReference type="GO" id="GO:0051301">
    <property type="term" value="P:cell division"/>
    <property type="evidence" value="ECO:0007669"/>
    <property type="project" value="UniProtKB-KW"/>
</dbReference>
<dbReference type="Proteomes" id="UP000321490">
    <property type="component" value="Unassembled WGS sequence"/>
</dbReference>
<feature type="coiled-coil region" evidence="9">
    <location>
        <begin position="53"/>
        <end position="111"/>
    </location>
</feature>
<evidence type="ECO:0000256" key="8">
    <source>
        <dbReference type="ARBA" id="ARBA00031737"/>
    </source>
</evidence>
<sequence>MTTSEQAPGSGGPDHRLTPDDVRSARFSHGSLLHPGYTEAEVDGFVGLVAEEVARLSGENDQLRAQLDRLEGQLTEAADRPAPSDQAVGILATAQRTADAYVAEAEEFSRQMTAEARAQYEEHLGQARDKAGAIIQAAQEAATRVVGEAPRPAVGQPETEQLQEQIAYLRAFGQATRTQLRAYLEALLADVEKEWGHAHPAGLPPVPRPSGEDRAPGQPATFVANAAATAPGERDS</sequence>
<evidence type="ECO:0000313" key="12">
    <source>
        <dbReference type="Proteomes" id="UP000321490"/>
    </source>
</evidence>
<dbReference type="InterPro" id="IPR019933">
    <property type="entry name" value="DivIVA_domain"/>
</dbReference>
<accession>A0A562IPX3</accession>
<dbReference type="InterPro" id="IPR007793">
    <property type="entry name" value="DivIVA_fam"/>
</dbReference>
<dbReference type="GO" id="GO:0005737">
    <property type="term" value="C:cytoplasm"/>
    <property type="evidence" value="ECO:0007669"/>
    <property type="project" value="UniProtKB-SubCell"/>
</dbReference>
<keyword evidence="12" id="KW-1185">Reference proteome</keyword>
<name>A0A562IPX3_9ACTN</name>
<comment type="caution">
    <text evidence="11">The sequence shown here is derived from an EMBL/GenBank/DDBJ whole genome shotgun (WGS) entry which is preliminary data.</text>
</comment>
<dbReference type="AlphaFoldDB" id="A0A562IPX3"/>
<dbReference type="NCBIfam" id="TIGR03544">
    <property type="entry name" value="DivI1A_domain"/>
    <property type="match status" value="1"/>
</dbReference>
<evidence type="ECO:0000313" key="11">
    <source>
        <dbReference type="EMBL" id="TWH73067.1"/>
    </source>
</evidence>
<keyword evidence="6 9" id="KW-0175">Coiled coil</keyword>
<keyword evidence="4" id="KW-0963">Cytoplasm</keyword>
<reference evidence="11 12" key="1">
    <citation type="submission" date="2019-07" db="EMBL/GenBank/DDBJ databases">
        <title>R&amp;d 2014.</title>
        <authorList>
            <person name="Klenk H.-P."/>
        </authorList>
    </citation>
    <scope>NUCLEOTIDE SEQUENCE [LARGE SCALE GENOMIC DNA]</scope>
    <source>
        <strain evidence="11 12">DSM 45764</strain>
    </source>
</reference>
<feature type="region of interest" description="Disordered" evidence="10">
    <location>
        <begin position="1"/>
        <end position="27"/>
    </location>
</feature>
<dbReference type="Gene3D" id="6.10.250.660">
    <property type="match status" value="1"/>
</dbReference>
<evidence type="ECO:0000256" key="1">
    <source>
        <dbReference type="ARBA" id="ARBA00004496"/>
    </source>
</evidence>
<feature type="compositionally biased region" description="Low complexity" evidence="10">
    <location>
        <begin position="220"/>
        <end position="230"/>
    </location>
</feature>
<protein>
    <recommendedName>
        <fullName evidence="3">Cell wall synthesis protein Wag31</fullName>
    </recommendedName>
    <alternativeName>
        <fullName evidence="8">Antigen 84</fullName>
    </alternativeName>
</protein>
<evidence type="ECO:0000256" key="9">
    <source>
        <dbReference type="SAM" id="Coils"/>
    </source>
</evidence>
<feature type="compositionally biased region" description="Basic and acidic residues" evidence="10">
    <location>
        <begin position="13"/>
        <end position="24"/>
    </location>
</feature>
<evidence type="ECO:0000256" key="7">
    <source>
        <dbReference type="ARBA" id="ARBA00023306"/>
    </source>
</evidence>
<evidence type="ECO:0000256" key="10">
    <source>
        <dbReference type="SAM" id="MobiDB-lite"/>
    </source>
</evidence>
<dbReference type="PANTHER" id="PTHR35794:SF2">
    <property type="entry name" value="CELL DIVISION PROTEIN DIVIVA"/>
    <property type="match status" value="1"/>
</dbReference>
<dbReference type="RefSeq" id="WP_153360992.1">
    <property type="nucleotide sequence ID" value="NZ_JABGDC010000115.1"/>
</dbReference>
<dbReference type="EMBL" id="VLKF01000001">
    <property type="protein sequence ID" value="TWH73067.1"/>
    <property type="molecule type" value="Genomic_DNA"/>
</dbReference>
<dbReference type="Pfam" id="PF05103">
    <property type="entry name" value="DivIVA"/>
    <property type="match status" value="1"/>
</dbReference>
<keyword evidence="7" id="KW-0131">Cell cycle</keyword>
<dbReference type="PANTHER" id="PTHR35794">
    <property type="entry name" value="CELL DIVISION PROTEIN DIVIVA"/>
    <property type="match status" value="1"/>
</dbReference>
<feature type="region of interest" description="Disordered" evidence="10">
    <location>
        <begin position="197"/>
        <end position="236"/>
    </location>
</feature>
<comment type="similarity">
    <text evidence="2">Belongs to the DivIVA family.</text>
</comment>
<evidence type="ECO:0000256" key="4">
    <source>
        <dbReference type="ARBA" id="ARBA00022490"/>
    </source>
</evidence>
<evidence type="ECO:0000256" key="2">
    <source>
        <dbReference type="ARBA" id="ARBA00009008"/>
    </source>
</evidence>